<dbReference type="Gene3D" id="3.40.50.150">
    <property type="entry name" value="Vaccinia Virus protein VP39"/>
    <property type="match status" value="1"/>
</dbReference>
<dbReference type="STRING" id="880724.Metig_0276"/>
<dbReference type="SUPFAM" id="SSF53335">
    <property type="entry name" value="S-adenosyl-L-methionine-dependent methyltransferases"/>
    <property type="match status" value="1"/>
</dbReference>
<dbReference type="Pfam" id="PF06325">
    <property type="entry name" value="PrmA"/>
    <property type="match status" value="1"/>
</dbReference>
<reference evidence="1 2" key="1">
    <citation type="submission" date="2011-05" db="EMBL/GenBank/DDBJ databases">
        <title>Complete sequence of Methanotorris igneus Kol 5.</title>
        <authorList>
            <consortium name="US DOE Joint Genome Institute"/>
            <person name="Lucas S."/>
            <person name="Han J."/>
            <person name="Lapidus A."/>
            <person name="Cheng J.-F."/>
            <person name="Goodwin L."/>
            <person name="Pitluck S."/>
            <person name="Peters L."/>
            <person name="Mikhailova N."/>
            <person name="Chertkov O."/>
            <person name="Han C."/>
            <person name="Tapia R."/>
            <person name="Land M."/>
            <person name="Hauser L."/>
            <person name="Kyrpides N."/>
            <person name="Ivanova N."/>
            <person name="Pagani I."/>
            <person name="Sieprawska-Lupa M."/>
            <person name="Whitman W."/>
            <person name="Woyke T."/>
        </authorList>
    </citation>
    <scope>NUCLEOTIDE SEQUENCE [LARGE SCALE GENOMIC DNA]</scope>
    <source>
        <strain evidence="2">DSM 5666 / JCM 11834 / Kol 5</strain>
    </source>
</reference>
<dbReference type="GeneID" id="10643111"/>
<dbReference type="OrthoDB" id="31271at2157"/>
<dbReference type="PANTHER" id="PTHR23290:SF0">
    <property type="entry name" value="RRNA N6-ADENOSINE-METHYLTRANSFERASE METTL5"/>
    <property type="match status" value="1"/>
</dbReference>
<dbReference type="InterPro" id="IPR051720">
    <property type="entry name" value="rRNA_MeTrfase/Polyamine_Synth"/>
</dbReference>
<protein>
    <submittedName>
        <fullName evidence="1">Methyltransferase type 11</fullName>
    </submittedName>
</protein>
<dbReference type="RefSeq" id="WP_013798441.1">
    <property type="nucleotide sequence ID" value="NC_015562.1"/>
</dbReference>
<dbReference type="Proteomes" id="UP000009227">
    <property type="component" value="Chromosome"/>
</dbReference>
<dbReference type="GO" id="GO:0008168">
    <property type="term" value="F:methyltransferase activity"/>
    <property type="evidence" value="ECO:0007669"/>
    <property type="project" value="UniProtKB-KW"/>
</dbReference>
<dbReference type="EMBL" id="CP002737">
    <property type="protein sequence ID" value="AEF95832.1"/>
    <property type="molecule type" value="Genomic_DNA"/>
</dbReference>
<name>F6BAE2_METIK</name>
<evidence type="ECO:0000313" key="2">
    <source>
        <dbReference type="Proteomes" id="UP000009227"/>
    </source>
</evidence>
<dbReference type="KEGG" id="mig:Metig_0276"/>
<proteinExistence type="predicted"/>
<dbReference type="InterPro" id="IPR029063">
    <property type="entry name" value="SAM-dependent_MTases_sf"/>
</dbReference>
<dbReference type="PANTHER" id="PTHR23290">
    <property type="entry name" value="RRNA N6-ADENOSINE-METHYLTRANSFERASE METTL5"/>
    <property type="match status" value="1"/>
</dbReference>
<evidence type="ECO:0000313" key="1">
    <source>
        <dbReference type="EMBL" id="AEF95832.1"/>
    </source>
</evidence>
<organism evidence="2">
    <name type="scientific">Methanotorris igneus (strain DSM 5666 / JCM 11834 / Kol 5)</name>
    <dbReference type="NCBI Taxonomy" id="880724"/>
    <lineage>
        <taxon>Archaea</taxon>
        <taxon>Methanobacteriati</taxon>
        <taxon>Methanobacteriota</taxon>
        <taxon>Methanomada group</taxon>
        <taxon>Methanococci</taxon>
        <taxon>Methanococcales</taxon>
        <taxon>Methanocaldococcaceae</taxon>
        <taxon>Methanotorris</taxon>
    </lineage>
</organism>
<dbReference type="AlphaFoldDB" id="F6BAE2"/>
<sequence>MKKKHLEIILDQLKPHPKPKVNLEQYTIEGRLASEILFFAKSDIEGSAVVDLGCGTGRLAIGAKLLNAKKVIGIDIDEESIEVAKENAKKANVDVDFYCMDVADVDVNFIKEICGDLKIVVVQNPPFGAQKRHADRIFLDKALEIGDVIYTIHNAATKDFVVKYVNEKGRTITHIFQGSFRIPHIYEFHKKEVVYIPVNIFRVV</sequence>
<keyword evidence="1" id="KW-0808">Transferase</keyword>
<dbReference type="CDD" id="cd02440">
    <property type="entry name" value="AdoMet_MTases"/>
    <property type="match status" value="1"/>
</dbReference>
<gene>
    <name evidence="1" type="ordered locus">Metig_0276</name>
</gene>
<accession>F6BAE2</accession>
<dbReference type="GO" id="GO:0032259">
    <property type="term" value="P:methylation"/>
    <property type="evidence" value="ECO:0007669"/>
    <property type="project" value="UniProtKB-KW"/>
</dbReference>
<dbReference type="HOGENOM" id="CLU_074702_1_0_2"/>
<keyword evidence="2" id="KW-1185">Reference proteome</keyword>
<keyword evidence="1" id="KW-0489">Methyltransferase</keyword>